<reference evidence="9" key="2">
    <citation type="submission" date="2025-08" db="UniProtKB">
        <authorList>
            <consortium name="Ensembl"/>
        </authorList>
    </citation>
    <scope>IDENTIFICATION</scope>
</reference>
<evidence type="ECO:0000256" key="1">
    <source>
        <dbReference type="ARBA" id="ARBA00004141"/>
    </source>
</evidence>
<feature type="domain" description="MARVEL" evidence="8">
    <location>
        <begin position="24"/>
        <end position="165"/>
    </location>
</feature>
<dbReference type="PANTHER" id="PTHR10838:SF33">
    <property type="entry name" value="SYNAPTOGYRIN"/>
    <property type="match status" value="1"/>
</dbReference>
<keyword evidence="4 7" id="KW-1133">Transmembrane helix</keyword>
<dbReference type="InterPro" id="IPR008253">
    <property type="entry name" value="Marvel"/>
</dbReference>
<dbReference type="PANTHER" id="PTHR10838">
    <property type="entry name" value="SYNAPTOGYRIN"/>
    <property type="match status" value="1"/>
</dbReference>
<evidence type="ECO:0000256" key="5">
    <source>
        <dbReference type="ARBA" id="ARBA00023136"/>
    </source>
</evidence>
<feature type="transmembrane region" description="Helical" evidence="7">
    <location>
        <begin position="31"/>
        <end position="53"/>
    </location>
</feature>
<reference evidence="9 10" key="1">
    <citation type="journal article" date="2021" name="G3 (Bethesda)">
        <title>Improved contiguity of the threespine stickleback genome using long-read sequencing.</title>
        <authorList>
            <person name="Nath S."/>
            <person name="Shaw D.E."/>
            <person name="White M.A."/>
        </authorList>
    </citation>
    <scope>NUCLEOTIDE SEQUENCE [LARGE SCALE GENOMIC DNA]</scope>
    <source>
        <strain evidence="9 10">Lake Benthic</strain>
    </source>
</reference>
<evidence type="ECO:0000256" key="3">
    <source>
        <dbReference type="ARBA" id="ARBA00022692"/>
    </source>
</evidence>
<keyword evidence="3 6" id="KW-0812">Transmembrane</keyword>
<evidence type="ECO:0000256" key="6">
    <source>
        <dbReference type="PROSITE-ProRule" id="PRU00581"/>
    </source>
</evidence>
<accession>A0AAQ4RQC3</accession>
<keyword evidence="10" id="KW-1185">Reference proteome</keyword>
<evidence type="ECO:0000313" key="9">
    <source>
        <dbReference type="Ensembl" id="ENSGACP00000064803.1"/>
    </source>
</evidence>
<dbReference type="InterPro" id="IPR016579">
    <property type="entry name" value="Synaptogyrin"/>
</dbReference>
<evidence type="ECO:0000256" key="7">
    <source>
        <dbReference type="SAM" id="Phobius"/>
    </source>
</evidence>
<dbReference type="Pfam" id="PF01284">
    <property type="entry name" value="MARVEL"/>
    <property type="match status" value="1"/>
</dbReference>
<dbReference type="AlphaFoldDB" id="A0AAQ4RQC3"/>
<evidence type="ECO:0000313" key="10">
    <source>
        <dbReference type="Proteomes" id="UP000007635"/>
    </source>
</evidence>
<keyword evidence="5 6" id="KW-0472">Membrane</keyword>
<organism evidence="9 10">
    <name type="scientific">Gasterosteus aculeatus aculeatus</name>
    <name type="common">three-spined stickleback</name>
    <dbReference type="NCBI Taxonomy" id="481459"/>
    <lineage>
        <taxon>Eukaryota</taxon>
        <taxon>Metazoa</taxon>
        <taxon>Chordata</taxon>
        <taxon>Craniata</taxon>
        <taxon>Vertebrata</taxon>
        <taxon>Euteleostomi</taxon>
        <taxon>Actinopterygii</taxon>
        <taxon>Neopterygii</taxon>
        <taxon>Teleostei</taxon>
        <taxon>Neoteleostei</taxon>
        <taxon>Acanthomorphata</taxon>
        <taxon>Eupercaria</taxon>
        <taxon>Perciformes</taxon>
        <taxon>Cottioidei</taxon>
        <taxon>Gasterosteales</taxon>
        <taxon>Gasterosteidae</taxon>
        <taxon>Gasterosteus</taxon>
    </lineage>
</organism>
<evidence type="ECO:0000259" key="8">
    <source>
        <dbReference type="PROSITE" id="PS51225"/>
    </source>
</evidence>
<evidence type="ECO:0000256" key="2">
    <source>
        <dbReference type="ARBA" id="ARBA00010252"/>
    </source>
</evidence>
<name>A0AAQ4RQC3_GASAC</name>
<dbReference type="Ensembl" id="ENSGACT00000044002.1">
    <property type="protein sequence ID" value="ENSGACP00000064803.1"/>
    <property type="gene ID" value="ENSGACG00000019060.2"/>
</dbReference>
<dbReference type="PROSITE" id="PS51225">
    <property type="entry name" value="MARVEL"/>
    <property type="match status" value="1"/>
</dbReference>
<protein>
    <submittedName>
        <fullName evidence="9">Synaptogyrin 2b</fullName>
    </submittedName>
</protein>
<reference evidence="9" key="3">
    <citation type="submission" date="2025-09" db="UniProtKB">
        <authorList>
            <consortium name="Ensembl"/>
        </authorList>
    </citation>
    <scope>IDENTIFICATION</scope>
</reference>
<dbReference type="GO" id="GO:0031594">
    <property type="term" value="C:neuromuscular junction"/>
    <property type="evidence" value="ECO:0007669"/>
    <property type="project" value="TreeGrafter"/>
</dbReference>
<comment type="subcellular location">
    <subcellularLocation>
        <location evidence="1">Membrane</location>
        <topology evidence="1">Multi-pass membrane protein</topology>
    </subcellularLocation>
</comment>
<feature type="transmembrane region" description="Helical" evidence="7">
    <location>
        <begin position="73"/>
        <end position="96"/>
    </location>
</feature>
<dbReference type="GeneTree" id="ENSGT00950000182935"/>
<dbReference type="GO" id="GO:0030672">
    <property type="term" value="C:synaptic vesicle membrane"/>
    <property type="evidence" value="ECO:0007669"/>
    <property type="project" value="TreeGrafter"/>
</dbReference>
<sequence length="231" mass="25266">MEETGGASAYGASLAGGGFDFYKFVRQPQTIVRVLSWIFALVVFATITTEGYVNSVHSAEAQCIFNHNDSACHYAIGIGVIAFLACVAFLVLDVYLPFMSNAQERRYAVMGDLGFSGNPGVLCIYPFPPRCERSNHPDLHRAATRSAHPLPADLRPHLLQPHHLHPHHVQLLSQQCARHAQAAALHAKPAVAGKRRIPAAQLLRRREVTWTGSSVGTLTVVALHRLQAVSY</sequence>
<proteinExistence type="inferred from homology"/>
<comment type="similarity">
    <text evidence="2">Belongs to the synaptogyrin family.</text>
</comment>
<evidence type="ECO:0000256" key="4">
    <source>
        <dbReference type="ARBA" id="ARBA00022989"/>
    </source>
</evidence>
<dbReference type="Proteomes" id="UP000007635">
    <property type="component" value="Chromosome IX"/>
</dbReference>